<dbReference type="AlphaFoldDB" id="A0A0F5LEA3"/>
<feature type="domain" description="RES" evidence="1">
    <location>
        <begin position="72"/>
        <end position="210"/>
    </location>
</feature>
<keyword evidence="4" id="KW-1185">Reference proteome</keyword>
<evidence type="ECO:0000259" key="1">
    <source>
        <dbReference type="SMART" id="SM00953"/>
    </source>
</evidence>
<evidence type="ECO:0000313" key="3">
    <source>
        <dbReference type="EMBL" id="SHE51597.1"/>
    </source>
</evidence>
<dbReference type="Proteomes" id="UP000184533">
    <property type="component" value="Unassembled WGS sequence"/>
</dbReference>
<reference evidence="2 4" key="1">
    <citation type="submission" date="2015-03" db="EMBL/GenBank/DDBJ databases">
        <authorList>
            <person name="Hassan Y.I."/>
            <person name="Lepp D."/>
            <person name="Zhou T."/>
        </authorList>
    </citation>
    <scope>NUCLEOTIDE SEQUENCE [LARGE SCALE GENOMIC DNA]</scope>
    <source>
        <strain evidence="2 4">DSM 17137</strain>
    </source>
</reference>
<proteinExistence type="predicted"/>
<evidence type="ECO:0000313" key="5">
    <source>
        <dbReference type="Proteomes" id="UP000184533"/>
    </source>
</evidence>
<sequence length="250" mass="27866">MSWPIWTPAALSSEARPYRGRAWRMVEAQHRVSTLKLVDSLAEQALLEDILETTKPRIPVECRHLDYLLATPFRYGAPYPHGSRFRRAGLTPGVFYASERPETAAAEIVFYRFLFFAESPATPFPDGAAEYTAFSADATTTAALDLTAEPLIRDAAHWTHLTDYEACQRLAEAARDADLQLIRFLSVRDPGQGANLALLTCRAFAGSAPRDRQTWRIRIGARGAQAICEFPALGIEFPREAFLADPRLNP</sequence>
<gene>
    <name evidence="3" type="ORF">SAMN02745223_00608</name>
    <name evidence="2" type="ORF">VW29_16425</name>
</gene>
<protein>
    <submittedName>
        <fullName evidence="2">RES domain family protein</fullName>
    </submittedName>
    <submittedName>
        <fullName evidence="3">RES domain-containing protein</fullName>
    </submittedName>
</protein>
<dbReference type="Proteomes" id="UP000033608">
    <property type="component" value="Unassembled WGS sequence"/>
</dbReference>
<dbReference type="OrthoDB" id="7300555at2"/>
<dbReference type="EMBL" id="LAJF01000101">
    <property type="protein sequence ID" value="KKB80600.1"/>
    <property type="molecule type" value="Genomic_DNA"/>
</dbReference>
<evidence type="ECO:0000313" key="2">
    <source>
        <dbReference type="EMBL" id="KKB80600.1"/>
    </source>
</evidence>
<dbReference type="Pfam" id="PF08808">
    <property type="entry name" value="RES"/>
    <property type="match status" value="1"/>
</dbReference>
<accession>A0A0F5LEA3</accession>
<dbReference type="STRING" id="1121477.SAMN02745223_00608"/>
<evidence type="ECO:0000313" key="4">
    <source>
        <dbReference type="Proteomes" id="UP000033608"/>
    </source>
</evidence>
<dbReference type="EMBL" id="FQVC01000001">
    <property type="protein sequence ID" value="SHE51597.1"/>
    <property type="molecule type" value="Genomic_DNA"/>
</dbReference>
<dbReference type="SMART" id="SM00953">
    <property type="entry name" value="RES"/>
    <property type="match status" value="1"/>
</dbReference>
<dbReference type="InterPro" id="IPR014914">
    <property type="entry name" value="RES_dom"/>
</dbReference>
<reference evidence="3 5" key="2">
    <citation type="submission" date="2016-11" db="EMBL/GenBank/DDBJ databases">
        <authorList>
            <person name="Jaros S."/>
            <person name="Januszkiewicz K."/>
            <person name="Wedrychowicz H."/>
        </authorList>
    </citation>
    <scope>NUCLEOTIDE SEQUENCE [LARGE SCALE GENOMIC DNA]</scope>
    <source>
        <strain evidence="3 5">DSM 17137</strain>
    </source>
</reference>
<dbReference type="RefSeq" id="WP_046136359.1">
    <property type="nucleotide sequence ID" value="NZ_FQVC01000001.1"/>
</dbReference>
<dbReference type="PATRIC" id="fig|1121477.3.peg.27"/>
<name>A0A0F5LEA3_9HYPH</name>
<organism evidence="2 4">
    <name type="scientific">Devosia limi DSM 17137</name>
    <dbReference type="NCBI Taxonomy" id="1121477"/>
    <lineage>
        <taxon>Bacteria</taxon>
        <taxon>Pseudomonadati</taxon>
        <taxon>Pseudomonadota</taxon>
        <taxon>Alphaproteobacteria</taxon>
        <taxon>Hyphomicrobiales</taxon>
        <taxon>Devosiaceae</taxon>
        <taxon>Devosia</taxon>
    </lineage>
</organism>